<sequence>MGCFGRRDGERAEITAQQRWDYITLSDFKSKSCGTILSYCWLWILCIVSVAVYAADTFTAYKLIKLKGWTSEYKPPVSLEVARWIFVGCIIASWALAIHSFFRAFLVIRRGCVTEDYLDPMAVTLQSIRFGSGWKRFLVFAALTKSKKKVSWIALFVYFQRKDAIRLLAAEGPRSVINALTLWGVLQSNLISGPNKDHTKTGIDKFFNNVKILGEKDRTQTIILSTMLFSLVIWVLFMIFLILAFFLYLFFLWHHIQDNTLTGFCRKKVETRLARIVKAKTDKIWAKQAAQYEKEANKAAASSLSLDSTLTHKPQYKRQPTLPTIGGSPPSKSLASTFTRSDSIATLPAYTSQPTTPYDGAPPVFGRQATLPNMGNGLPPPLSRQGTGYSTASYDSDAPLLSQAGSMGYSDPSRPGPSRSVTGGSARSMGPVFGGPQGTATRPPLPALATNGYQNQGGPRYPPPTRTGTGFSQQSRESPMSARTQNYTPSSAGGHQGRRISPISPYDQPQGPSFEMTPVEQRGYNNGMPDYFPQQHQGRGQHAAGSLGLPASLQMPRRDMSAPLPGRGPAPQGGLPWPPNRSATAPVPDYARGPTERSYTAGPRGY</sequence>
<dbReference type="AlphaFoldDB" id="A0A9P4NZ06"/>
<dbReference type="PANTHER" id="PTHR36424:SF1">
    <property type="entry name" value="LOW AFFINITY K(+) TRANSPORTER 1-RELATED"/>
    <property type="match status" value="1"/>
</dbReference>
<protein>
    <submittedName>
        <fullName evidence="3">Uncharacterized protein</fullName>
    </submittedName>
</protein>
<dbReference type="GO" id="GO:0015079">
    <property type="term" value="F:potassium ion transmembrane transporter activity"/>
    <property type="evidence" value="ECO:0007669"/>
    <property type="project" value="InterPro"/>
</dbReference>
<name>A0A9P4NZ06_9PEZI</name>
<dbReference type="PANTHER" id="PTHR36424">
    <property type="entry name" value="PHEROMONE-REGULATED MEMBRANE PROTEIN 6"/>
    <property type="match status" value="1"/>
</dbReference>
<dbReference type="OrthoDB" id="436496at2759"/>
<keyword evidence="2" id="KW-1133">Transmembrane helix</keyword>
<keyword evidence="2" id="KW-0472">Membrane</keyword>
<keyword evidence="4" id="KW-1185">Reference proteome</keyword>
<dbReference type="InterPro" id="IPR031606">
    <property type="entry name" value="Kch1/2"/>
</dbReference>
<feature type="region of interest" description="Disordered" evidence="1">
    <location>
        <begin position="529"/>
        <end position="606"/>
    </location>
</feature>
<dbReference type="Pfam" id="PF16944">
    <property type="entry name" value="KCH"/>
    <property type="match status" value="1"/>
</dbReference>
<dbReference type="Proteomes" id="UP000800235">
    <property type="component" value="Unassembled WGS sequence"/>
</dbReference>
<feature type="region of interest" description="Disordered" evidence="1">
    <location>
        <begin position="373"/>
        <end position="511"/>
    </location>
</feature>
<accession>A0A9P4NZ06</accession>
<reference evidence="3" key="1">
    <citation type="journal article" date="2020" name="Stud. Mycol.">
        <title>101 Dothideomycetes genomes: a test case for predicting lifestyles and emergence of pathogens.</title>
        <authorList>
            <person name="Haridas S."/>
            <person name="Albert R."/>
            <person name="Binder M."/>
            <person name="Bloem J."/>
            <person name="Labutti K."/>
            <person name="Salamov A."/>
            <person name="Andreopoulos B."/>
            <person name="Baker S."/>
            <person name="Barry K."/>
            <person name="Bills G."/>
            <person name="Bluhm B."/>
            <person name="Cannon C."/>
            <person name="Castanera R."/>
            <person name="Culley D."/>
            <person name="Daum C."/>
            <person name="Ezra D."/>
            <person name="Gonzalez J."/>
            <person name="Henrissat B."/>
            <person name="Kuo A."/>
            <person name="Liang C."/>
            <person name="Lipzen A."/>
            <person name="Lutzoni F."/>
            <person name="Magnuson J."/>
            <person name="Mondo S."/>
            <person name="Nolan M."/>
            <person name="Ohm R."/>
            <person name="Pangilinan J."/>
            <person name="Park H.-J."/>
            <person name="Ramirez L."/>
            <person name="Alfaro M."/>
            <person name="Sun H."/>
            <person name="Tritt A."/>
            <person name="Yoshinaga Y."/>
            <person name="Zwiers L.-H."/>
            <person name="Turgeon B."/>
            <person name="Goodwin S."/>
            <person name="Spatafora J."/>
            <person name="Crous P."/>
            <person name="Grigoriev I."/>
        </authorList>
    </citation>
    <scope>NUCLEOTIDE SEQUENCE</scope>
    <source>
        <strain evidence="3">CBS 130266</strain>
    </source>
</reference>
<proteinExistence type="predicted"/>
<evidence type="ECO:0000256" key="1">
    <source>
        <dbReference type="SAM" id="MobiDB-lite"/>
    </source>
</evidence>
<feature type="transmembrane region" description="Helical" evidence="2">
    <location>
        <begin position="81"/>
        <end position="102"/>
    </location>
</feature>
<comment type="caution">
    <text evidence="3">The sequence shown here is derived from an EMBL/GenBank/DDBJ whole genome shotgun (WGS) entry which is preliminary data.</text>
</comment>
<gene>
    <name evidence="3" type="ORF">EJ08DRAFT_496696</name>
</gene>
<feature type="transmembrane region" description="Helical" evidence="2">
    <location>
        <begin position="39"/>
        <end position="61"/>
    </location>
</feature>
<dbReference type="EMBL" id="MU007017">
    <property type="protein sequence ID" value="KAF2434237.1"/>
    <property type="molecule type" value="Genomic_DNA"/>
</dbReference>
<evidence type="ECO:0000313" key="4">
    <source>
        <dbReference type="Proteomes" id="UP000800235"/>
    </source>
</evidence>
<feature type="compositionally biased region" description="Polar residues" evidence="1">
    <location>
        <begin position="384"/>
        <end position="394"/>
    </location>
</feature>
<feature type="compositionally biased region" description="Low complexity" evidence="1">
    <location>
        <begin position="534"/>
        <end position="545"/>
    </location>
</feature>
<evidence type="ECO:0000313" key="3">
    <source>
        <dbReference type="EMBL" id="KAF2434237.1"/>
    </source>
</evidence>
<feature type="transmembrane region" description="Helical" evidence="2">
    <location>
        <begin position="228"/>
        <end position="253"/>
    </location>
</feature>
<dbReference type="GO" id="GO:0005886">
    <property type="term" value="C:plasma membrane"/>
    <property type="evidence" value="ECO:0007669"/>
    <property type="project" value="InterPro"/>
</dbReference>
<keyword evidence="2" id="KW-0812">Transmembrane</keyword>
<feature type="compositionally biased region" description="Polar residues" evidence="1">
    <location>
        <begin position="471"/>
        <end position="493"/>
    </location>
</feature>
<organism evidence="3 4">
    <name type="scientific">Tothia fuscella</name>
    <dbReference type="NCBI Taxonomy" id="1048955"/>
    <lineage>
        <taxon>Eukaryota</taxon>
        <taxon>Fungi</taxon>
        <taxon>Dikarya</taxon>
        <taxon>Ascomycota</taxon>
        <taxon>Pezizomycotina</taxon>
        <taxon>Dothideomycetes</taxon>
        <taxon>Pleosporomycetidae</taxon>
        <taxon>Venturiales</taxon>
        <taxon>Cylindrosympodiaceae</taxon>
        <taxon>Tothia</taxon>
    </lineage>
</organism>
<feature type="region of interest" description="Disordered" evidence="1">
    <location>
        <begin position="317"/>
        <end position="337"/>
    </location>
</feature>
<evidence type="ECO:0000256" key="2">
    <source>
        <dbReference type="SAM" id="Phobius"/>
    </source>
</evidence>